<comment type="caution">
    <text evidence="1">The sequence shown here is derived from an EMBL/GenBank/DDBJ whole genome shotgun (WGS) entry which is preliminary data.</text>
</comment>
<keyword evidence="2" id="KW-1185">Reference proteome</keyword>
<protein>
    <submittedName>
        <fullName evidence="1">Uncharacterized protein</fullName>
    </submittedName>
</protein>
<evidence type="ECO:0000313" key="2">
    <source>
        <dbReference type="Proteomes" id="UP001283361"/>
    </source>
</evidence>
<dbReference type="EMBL" id="JAWDGP010004592">
    <property type="protein sequence ID" value="KAK3763157.1"/>
    <property type="molecule type" value="Genomic_DNA"/>
</dbReference>
<accession>A0AAE1DAD2</accession>
<name>A0AAE1DAD2_9GAST</name>
<reference evidence="1" key="1">
    <citation type="journal article" date="2023" name="G3 (Bethesda)">
        <title>A reference genome for the long-term kleptoplast-retaining sea slug Elysia crispata morphotype clarki.</title>
        <authorList>
            <person name="Eastman K.E."/>
            <person name="Pendleton A.L."/>
            <person name="Shaikh M.A."/>
            <person name="Suttiyut T."/>
            <person name="Ogas R."/>
            <person name="Tomko P."/>
            <person name="Gavelis G."/>
            <person name="Widhalm J.R."/>
            <person name="Wisecaver J.H."/>
        </authorList>
    </citation>
    <scope>NUCLEOTIDE SEQUENCE</scope>
    <source>
        <strain evidence="1">ECLA1</strain>
    </source>
</reference>
<evidence type="ECO:0000313" key="1">
    <source>
        <dbReference type="EMBL" id="KAK3763157.1"/>
    </source>
</evidence>
<dbReference type="AlphaFoldDB" id="A0AAE1DAD2"/>
<organism evidence="1 2">
    <name type="scientific">Elysia crispata</name>
    <name type="common">lettuce slug</name>
    <dbReference type="NCBI Taxonomy" id="231223"/>
    <lineage>
        <taxon>Eukaryota</taxon>
        <taxon>Metazoa</taxon>
        <taxon>Spiralia</taxon>
        <taxon>Lophotrochozoa</taxon>
        <taxon>Mollusca</taxon>
        <taxon>Gastropoda</taxon>
        <taxon>Heterobranchia</taxon>
        <taxon>Euthyneura</taxon>
        <taxon>Panpulmonata</taxon>
        <taxon>Sacoglossa</taxon>
        <taxon>Placobranchoidea</taxon>
        <taxon>Plakobranchidae</taxon>
        <taxon>Elysia</taxon>
    </lineage>
</organism>
<dbReference type="Proteomes" id="UP001283361">
    <property type="component" value="Unassembled WGS sequence"/>
</dbReference>
<sequence>MCNHDKISWLRHNIHELRKEELTLDATLGVVFAYCNLATYYCYHLLFTTHLLSRGHDCRQIQLSLDLSRDVGQQPEDTNLDQAMVSTHLIRLYKNIATNV</sequence>
<proteinExistence type="predicted"/>
<gene>
    <name evidence="1" type="ORF">RRG08_035839</name>
</gene>